<dbReference type="GO" id="GO:0000166">
    <property type="term" value="F:nucleotide binding"/>
    <property type="evidence" value="ECO:0007669"/>
    <property type="project" value="UniProtKB-KW"/>
</dbReference>
<dbReference type="Proteomes" id="UP000019149">
    <property type="component" value="Unassembled WGS sequence"/>
</dbReference>
<dbReference type="Pfam" id="PF02434">
    <property type="entry name" value="Fringe"/>
    <property type="match status" value="1"/>
</dbReference>
<dbReference type="Gene3D" id="3.90.550.50">
    <property type="match status" value="1"/>
</dbReference>
<dbReference type="AlphaFoldDB" id="W6UGM8"/>
<evidence type="ECO:0000259" key="13">
    <source>
        <dbReference type="Pfam" id="PF02434"/>
    </source>
</evidence>
<keyword evidence="9" id="KW-0735">Signal-anchor</keyword>
<dbReference type="OMA" id="AFHYVHE"/>
<dbReference type="PANTHER" id="PTHR23033">
    <property type="entry name" value="BETA1,3-GALACTOSYLTRANSFERASE"/>
    <property type="match status" value="1"/>
</dbReference>
<comment type="caution">
    <text evidence="14">The sequence shown here is derived from an EMBL/GenBank/DDBJ whole genome shotgun (WGS) entry which is preliminary data.</text>
</comment>
<protein>
    <recommendedName>
        <fullName evidence="4">N-acetylgalactosaminide beta-1,3-galactosyltransferase</fullName>
        <ecNumber evidence="4">2.4.1.122</ecNumber>
    </recommendedName>
</protein>
<evidence type="ECO:0000256" key="2">
    <source>
        <dbReference type="ARBA" id="ARBA00004922"/>
    </source>
</evidence>
<comment type="subcellular location">
    <subcellularLocation>
        <location evidence="1">Membrane</location>
        <topology evidence="1">Single-pass type II membrane protein</topology>
    </subcellularLocation>
</comment>
<comment type="similarity">
    <text evidence="3">Belongs to the glycosyltransferase 31 family. Beta3-Gal-T subfamily.</text>
</comment>
<proteinExistence type="inferred from homology"/>
<evidence type="ECO:0000256" key="5">
    <source>
        <dbReference type="ARBA" id="ARBA00022676"/>
    </source>
</evidence>
<sequence length="394" mass="45393">MTLIYRPCSPIRWLEEENLPAGVVYYLSYVPGIKRSFLVAVRFLPVMIRGVVMRRPPKLKSYCRANFCVFLLGVFIGMFVFRLLDMRGLFGRRAAVHLEEIEPRYFHAHNISGHHADEHTLADSMAKKVRVFAIILTMPKSKGTRAVHVKATWARRFNGYVFISSEEDTNLPSIRAVHDESRGALWEKTRQGLLHAYKYHFNDYDFFMKADDDTYVIVENLRFILSRQDPNKPILMGRRFKKYVKQGYTSGGAGYVVSRGALKLIVDGMNSGIRGCGKGACAEAVNVTLVDSLDEHEQEVFHPFPPAYMIDKRAMEATSWVQSYNYYPLKTGLNCCSDHSVSFHYVSPWEMYTMDYLIYHLHPFGIARDMGQYNELLKLRNNLLLVAREDRNLG</sequence>
<reference evidence="14 15" key="1">
    <citation type="journal article" date="2013" name="Nat. Genet.">
        <title>The genome of the hydatid tapeworm Echinococcus granulosus.</title>
        <authorList>
            <person name="Zheng H."/>
            <person name="Zhang W."/>
            <person name="Zhang L."/>
            <person name="Zhang Z."/>
            <person name="Li J."/>
            <person name="Lu G."/>
            <person name="Zhu Y."/>
            <person name="Wang Y."/>
            <person name="Huang Y."/>
            <person name="Liu J."/>
            <person name="Kang H."/>
            <person name="Chen J."/>
            <person name="Wang L."/>
            <person name="Chen A."/>
            <person name="Yu S."/>
            <person name="Gao Z."/>
            <person name="Jin L."/>
            <person name="Gu W."/>
            <person name="Wang Z."/>
            <person name="Zhao L."/>
            <person name="Shi B."/>
            <person name="Wen H."/>
            <person name="Lin R."/>
            <person name="Jones M.K."/>
            <person name="Brejova B."/>
            <person name="Vinar T."/>
            <person name="Zhao G."/>
            <person name="McManus D.P."/>
            <person name="Chen Z."/>
            <person name="Zhou Y."/>
            <person name="Wang S."/>
        </authorList>
    </citation>
    <scope>NUCLEOTIDE SEQUENCE [LARGE SCALE GENOMIC DNA]</scope>
</reference>
<evidence type="ECO:0000313" key="14">
    <source>
        <dbReference type="EMBL" id="EUB60136.1"/>
    </source>
</evidence>
<dbReference type="GO" id="GO:0016263">
    <property type="term" value="F:glycoprotein-N-acetylgalactosamine 3-beta-galactosyltransferase activity"/>
    <property type="evidence" value="ECO:0007669"/>
    <property type="project" value="UniProtKB-EC"/>
</dbReference>
<keyword evidence="15" id="KW-1185">Reference proteome</keyword>
<feature type="transmembrane region" description="Helical" evidence="12">
    <location>
        <begin position="65"/>
        <end position="84"/>
    </location>
</feature>
<dbReference type="EC" id="2.4.1.122" evidence="4"/>
<dbReference type="RefSeq" id="XP_024351332.1">
    <property type="nucleotide sequence ID" value="XM_024494238.1"/>
</dbReference>
<comment type="pathway">
    <text evidence="2">Protein modification; protein glycosylation.</text>
</comment>
<feature type="domain" description="Fringe-like glycosyltransferase" evidence="13">
    <location>
        <begin position="131"/>
        <end position="265"/>
    </location>
</feature>
<evidence type="ECO:0000313" key="15">
    <source>
        <dbReference type="Proteomes" id="UP000019149"/>
    </source>
</evidence>
<evidence type="ECO:0000256" key="4">
    <source>
        <dbReference type="ARBA" id="ARBA00012557"/>
    </source>
</evidence>
<keyword evidence="10 12" id="KW-1133">Transmembrane helix</keyword>
<dbReference type="STRING" id="6210.W6UGM8"/>
<gene>
    <name evidence="14" type="ORF">EGR_04989</name>
</gene>
<dbReference type="KEGG" id="egl:EGR_04989"/>
<dbReference type="GO" id="GO:0016020">
    <property type="term" value="C:membrane"/>
    <property type="evidence" value="ECO:0007669"/>
    <property type="project" value="UniProtKB-SubCell"/>
</dbReference>
<keyword evidence="11 12" id="KW-0472">Membrane</keyword>
<evidence type="ECO:0000256" key="7">
    <source>
        <dbReference type="ARBA" id="ARBA00022692"/>
    </source>
</evidence>
<evidence type="ECO:0000256" key="3">
    <source>
        <dbReference type="ARBA" id="ARBA00006462"/>
    </source>
</evidence>
<evidence type="ECO:0000256" key="9">
    <source>
        <dbReference type="ARBA" id="ARBA00022968"/>
    </source>
</evidence>
<evidence type="ECO:0000256" key="10">
    <source>
        <dbReference type="ARBA" id="ARBA00022989"/>
    </source>
</evidence>
<keyword evidence="5" id="KW-0328">Glycosyltransferase</keyword>
<dbReference type="OrthoDB" id="414175at2759"/>
<name>W6UGM8_ECHGR</name>
<dbReference type="EMBL" id="APAU02000034">
    <property type="protein sequence ID" value="EUB60136.1"/>
    <property type="molecule type" value="Genomic_DNA"/>
</dbReference>
<evidence type="ECO:0000256" key="11">
    <source>
        <dbReference type="ARBA" id="ARBA00023136"/>
    </source>
</evidence>
<dbReference type="InterPro" id="IPR026050">
    <property type="entry name" value="C1GALT1/C1GALT1_chp1"/>
</dbReference>
<organism evidence="14 15">
    <name type="scientific">Echinococcus granulosus</name>
    <name type="common">Hydatid tapeworm</name>
    <dbReference type="NCBI Taxonomy" id="6210"/>
    <lineage>
        <taxon>Eukaryota</taxon>
        <taxon>Metazoa</taxon>
        <taxon>Spiralia</taxon>
        <taxon>Lophotrochozoa</taxon>
        <taxon>Platyhelminthes</taxon>
        <taxon>Cestoda</taxon>
        <taxon>Eucestoda</taxon>
        <taxon>Cyclophyllidea</taxon>
        <taxon>Taeniidae</taxon>
        <taxon>Echinococcus</taxon>
        <taxon>Echinococcus granulosus group</taxon>
    </lineage>
</organism>
<keyword evidence="6" id="KW-0808">Transferase</keyword>
<evidence type="ECO:0000256" key="8">
    <source>
        <dbReference type="ARBA" id="ARBA00022741"/>
    </source>
</evidence>
<evidence type="ECO:0000256" key="6">
    <source>
        <dbReference type="ARBA" id="ARBA00022679"/>
    </source>
</evidence>
<keyword evidence="7 12" id="KW-0812">Transmembrane</keyword>
<dbReference type="CTD" id="36340704"/>
<dbReference type="GeneID" id="36340704"/>
<accession>W6UGM8</accession>
<dbReference type="InterPro" id="IPR003378">
    <property type="entry name" value="Fringe-like_glycosylTrfase"/>
</dbReference>
<dbReference type="UniPathway" id="UPA00378"/>
<dbReference type="PANTHER" id="PTHR23033:SF14">
    <property type="entry name" value="GLYCOPROTEIN-N-ACETYLGALACTOSAMINE 3-BETA-GALACTOSYLTRANSFERASE 1-RELATED"/>
    <property type="match status" value="1"/>
</dbReference>
<keyword evidence="8" id="KW-0547">Nucleotide-binding</keyword>
<evidence type="ECO:0000256" key="12">
    <source>
        <dbReference type="SAM" id="Phobius"/>
    </source>
</evidence>
<evidence type="ECO:0000256" key="1">
    <source>
        <dbReference type="ARBA" id="ARBA00004606"/>
    </source>
</evidence>